<dbReference type="InterPro" id="IPR005561">
    <property type="entry name" value="ANTAR"/>
</dbReference>
<dbReference type="InterPro" id="IPR013655">
    <property type="entry name" value="PAS_fold_3"/>
</dbReference>
<dbReference type="Gene3D" id="1.10.10.10">
    <property type="entry name" value="Winged helix-like DNA-binding domain superfamily/Winged helix DNA-binding domain"/>
    <property type="match status" value="1"/>
</dbReference>
<organism evidence="3 4">
    <name type="scientific">Gordonia terrae C-6</name>
    <dbReference type="NCBI Taxonomy" id="1316928"/>
    <lineage>
        <taxon>Bacteria</taxon>
        <taxon>Bacillati</taxon>
        <taxon>Actinomycetota</taxon>
        <taxon>Actinomycetes</taxon>
        <taxon>Mycobacteriales</taxon>
        <taxon>Gordoniaceae</taxon>
        <taxon>Gordonia</taxon>
    </lineage>
</organism>
<dbReference type="AlphaFoldDB" id="R7YFG5"/>
<dbReference type="Pfam" id="PF08447">
    <property type="entry name" value="PAS_3"/>
    <property type="match status" value="1"/>
</dbReference>
<dbReference type="Gene3D" id="3.30.450.20">
    <property type="entry name" value="PAS domain"/>
    <property type="match status" value="1"/>
</dbReference>
<dbReference type="RefSeq" id="WP_010840647.1">
    <property type="nucleotide sequence ID" value="NZ_AQPW01000001.1"/>
</dbReference>
<evidence type="ECO:0000256" key="1">
    <source>
        <dbReference type="SAM" id="MobiDB-lite"/>
    </source>
</evidence>
<dbReference type="PATRIC" id="fig|1316928.3.peg.163"/>
<dbReference type="SMART" id="SM01012">
    <property type="entry name" value="ANTAR"/>
    <property type="match status" value="1"/>
</dbReference>
<dbReference type="InterPro" id="IPR036388">
    <property type="entry name" value="WH-like_DNA-bd_sf"/>
</dbReference>
<evidence type="ECO:0000313" key="3">
    <source>
        <dbReference type="EMBL" id="EON34748.1"/>
    </source>
</evidence>
<feature type="compositionally biased region" description="Basic and acidic residues" evidence="1">
    <location>
        <begin position="1"/>
        <end position="30"/>
    </location>
</feature>
<name>R7YFG5_9ACTN</name>
<dbReference type="SUPFAM" id="SSF52172">
    <property type="entry name" value="CheY-like"/>
    <property type="match status" value="1"/>
</dbReference>
<dbReference type="InterPro" id="IPR011006">
    <property type="entry name" value="CheY-like_superfamily"/>
</dbReference>
<proteinExistence type="predicted"/>
<dbReference type="PROSITE" id="PS50921">
    <property type="entry name" value="ANTAR"/>
    <property type="match status" value="1"/>
</dbReference>
<dbReference type="GO" id="GO:0003723">
    <property type="term" value="F:RNA binding"/>
    <property type="evidence" value="ECO:0007669"/>
    <property type="project" value="InterPro"/>
</dbReference>
<dbReference type="InterPro" id="IPR035965">
    <property type="entry name" value="PAS-like_dom_sf"/>
</dbReference>
<reference evidence="3 4" key="1">
    <citation type="journal article" date="2013" name="Genome Announc.">
        <title>Draft Genome Sequence of a Benzothiophene-Desulfurizing Bacterium, Gordona terrae Strain C-6.</title>
        <authorList>
            <person name="Wang W."/>
            <person name="Ma T."/>
            <person name="Ren Y."/>
            <person name="Li G."/>
        </authorList>
    </citation>
    <scope>NUCLEOTIDE SEQUENCE [LARGE SCALE GENOMIC DNA]</scope>
    <source>
        <strain evidence="3 4">C-6</strain>
    </source>
</reference>
<dbReference type="InterPro" id="IPR000014">
    <property type="entry name" value="PAS"/>
</dbReference>
<feature type="region of interest" description="Disordered" evidence="1">
    <location>
        <begin position="1"/>
        <end position="34"/>
    </location>
</feature>
<dbReference type="CDD" id="cd00130">
    <property type="entry name" value="PAS"/>
    <property type="match status" value="1"/>
</dbReference>
<evidence type="ECO:0000259" key="2">
    <source>
        <dbReference type="PROSITE" id="PS50921"/>
    </source>
</evidence>
<sequence>MQHDDHDPRCEDADHERGALPARRPDKTSDRMPSGIRRIGDFRFFYEGEKWEWSDEVAALHGYGPGEVEPTTELMRRHKHPEDRAHFDAMLAEMLTDHAPFSSRHRIVDTSGRVRPVAVIAHSITDATGETIGTEGFYLDLTDAELAVVQRRVDDQVRAFRDSSGVIEQAKGMLMLVYGVNADRAFDVLRWRSQQENVKIRDVAAALIVEIQASLPLENHQRRRLDEIVLRARRSSGSSSDVVH</sequence>
<dbReference type="NCBIfam" id="TIGR00229">
    <property type="entry name" value="sensory_box"/>
    <property type="match status" value="1"/>
</dbReference>
<dbReference type="SUPFAM" id="SSF55785">
    <property type="entry name" value="PYP-like sensor domain (PAS domain)"/>
    <property type="match status" value="1"/>
</dbReference>
<accession>R7YFG5</accession>
<comment type="caution">
    <text evidence="3">The sequence shown here is derived from an EMBL/GenBank/DDBJ whole genome shotgun (WGS) entry which is preliminary data.</text>
</comment>
<dbReference type="EMBL" id="AQPW01000001">
    <property type="protein sequence ID" value="EON34748.1"/>
    <property type="molecule type" value="Genomic_DNA"/>
</dbReference>
<dbReference type="Pfam" id="PF03861">
    <property type="entry name" value="ANTAR"/>
    <property type="match status" value="1"/>
</dbReference>
<gene>
    <name evidence="3" type="ORF">GTC6_00795</name>
</gene>
<dbReference type="Proteomes" id="UP000013569">
    <property type="component" value="Unassembled WGS sequence"/>
</dbReference>
<evidence type="ECO:0000313" key="4">
    <source>
        <dbReference type="Proteomes" id="UP000013569"/>
    </source>
</evidence>
<protein>
    <submittedName>
        <fullName evidence="3">Putative PAS/PAC sensor protein</fullName>
    </submittedName>
</protein>
<feature type="domain" description="ANTAR" evidence="2">
    <location>
        <begin position="147"/>
        <end position="208"/>
    </location>
</feature>